<evidence type="ECO:0000313" key="1">
    <source>
        <dbReference type="EMBL" id="KAJ8110029.1"/>
    </source>
</evidence>
<gene>
    <name evidence="1" type="ORF">OPT61_g7016</name>
</gene>
<comment type="caution">
    <text evidence="1">The sequence shown here is derived from an EMBL/GenBank/DDBJ whole genome shotgun (WGS) entry which is preliminary data.</text>
</comment>
<proteinExistence type="predicted"/>
<keyword evidence="2" id="KW-1185">Reference proteome</keyword>
<accession>A0ACC2I3Y0</accession>
<protein>
    <submittedName>
        <fullName evidence="1">Uncharacterized protein</fullName>
    </submittedName>
</protein>
<name>A0ACC2I3Y0_9PLEO</name>
<sequence length="491" mass="53899">MESLSEENSRLQQLLRDHGSTWESTADPADPHNWPSHRKIAVGIIFSFGQLIPIMSASMIAAALDDIARDLKISASSAQITLSSYFLGMAFAPFLIAAMSEMYGRKRVWVACNAWYILWNSLCPVGHSAPLMIVGRLMTGAGASVGVTVSSHTAFASASDHSPQQLNGPVMADMYGKSERGRSMAIVTLLPYIGPALGPIVGGLITHYIHWSWIFWIMSLFDTVIVLLGLIVIRESYTPVLLRRKTAEKSNSAPFTGLKKSLFTRLRPHLVRPLRILVERPIIWPISLIATISFAVYALMLSTYATLWIRRYDQSELVSSLHYISIALGTTIAGQVGAYLMDWSYQYLKNRSGNVGVPEFRIPHTLPGMLLMPAGLLLYGWSTEHTLPWIIVDIGAIIFTAGSFVAAQGIMAYQLDEFGDYGASAGAASRMLSYSLAFVLPILAPRLYDTLGYGWGNSTLALGVFVLGVPVVAALWVWGKELRTVGQRSQH</sequence>
<organism evidence="1 2">
    <name type="scientific">Boeremia exigua</name>
    <dbReference type="NCBI Taxonomy" id="749465"/>
    <lineage>
        <taxon>Eukaryota</taxon>
        <taxon>Fungi</taxon>
        <taxon>Dikarya</taxon>
        <taxon>Ascomycota</taxon>
        <taxon>Pezizomycotina</taxon>
        <taxon>Dothideomycetes</taxon>
        <taxon>Pleosporomycetidae</taxon>
        <taxon>Pleosporales</taxon>
        <taxon>Pleosporineae</taxon>
        <taxon>Didymellaceae</taxon>
        <taxon>Boeremia</taxon>
    </lineage>
</organism>
<evidence type="ECO:0000313" key="2">
    <source>
        <dbReference type="Proteomes" id="UP001153331"/>
    </source>
</evidence>
<dbReference type="EMBL" id="JAPHNI010000543">
    <property type="protein sequence ID" value="KAJ8110029.1"/>
    <property type="molecule type" value="Genomic_DNA"/>
</dbReference>
<reference evidence="1" key="1">
    <citation type="submission" date="2022-11" db="EMBL/GenBank/DDBJ databases">
        <title>Genome Sequence of Boeremia exigua.</title>
        <authorList>
            <person name="Buettner E."/>
        </authorList>
    </citation>
    <scope>NUCLEOTIDE SEQUENCE</scope>
    <source>
        <strain evidence="1">CU02</strain>
    </source>
</reference>
<dbReference type="Proteomes" id="UP001153331">
    <property type="component" value="Unassembled WGS sequence"/>
</dbReference>